<name>A0A512NH34_9HYPH</name>
<evidence type="ECO:0000256" key="6">
    <source>
        <dbReference type="SAM" id="Phobius"/>
    </source>
</evidence>
<dbReference type="AlphaFoldDB" id="A0A512NH34"/>
<keyword evidence="5 6" id="KW-0472">Membrane</keyword>
<keyword evidence="4 6" id="KW-1133">Transmembrane helix</keyword>
<gene>
    <name evidence="8" type="ORF">RSO01_53810</name>
</gene>
<evidence type="ECO:0000256" key="5">
    <source>
        <dbReference type="ARBA" id="ARBA00023136"/>
    </source>
</evidence>
<dbReference type="OrthoDB" id="7596142at2"/>
<dbReference type="Proteomes" id="UP000321058">
    <property type="component" value="Unassembled WGS sequence"/>
</dbReference>
<dbReference type="Pfam" id="PF13396">
    <property type="entry name" value="PLDc_N"/>
    <property type="match status" value="1"/>
</dbReference>
<evidence type="ECO:0000256" key="3">
    <source>
        <dbReference type="ARBA" id="ARBA00022692"/>
    </source>
</evidence>
<evidence type="ECO:0000256" key="2">
    <source>
        <dbReference type="ARBA" id="ARBA00022475"/>
    </source>
</evidence>
<evidence type="ECO:0000313" key="8">
    <source>
        <dbReference type="EMBL" id="GEP58215.1"/>
    </source>
</evidence>
<protein>
    <recommendedName>
        <fullName evidence="7">Cardiolipin synthase N-terminal domain-containing protein</fullName>
    </recommendedName>
</protein>
<evidence type="ECO:0000256" key="1">
    <source>
        <dbReference type="ARBA" id="ARBA00004651"/>
    </source>
</evidence>
<keyword evidence="9" id="KW-1185">Reference proteome</keyword>
<feature type="domain" description="Cardiolipin synthase N-terminal" evidence="7">
    <location>
        <begin position="24"/>
        <end position="67"/>
    </location>
</feature>
<evidence type="ECO:0000313" key="9">
    <source>
        <dbReference type="Proteomes" id="UP000321058"/>
    </source>
</evidence>
<feature type="transmembrane region" description="Helical" evidence="6">
    <location>
        <begin position="12"/>
        <end position="36"/>
    </location>
</feature>
<sequence length="126" mass="14035">MLLSNGGSFAGLLVNAVAAFIFVLWLWLLVITASDLFRRRDMSGAGKFLWVVLLVGLPYVGTFAYILSEGAGMAERKTAQTEEMRDAVRQFVGFSTVDELLKLDRLKAQNVISNEEYLMLRSRLVG</sequence>
<feature type="transmembrane region" description="Helical" evidence="6">
    <location>
        <begin position="48"/>
        <end position="67"/>
    </location>
</feature>
<comment type="caution">
    <text evidence="8">The sequence shown here is derived from an EMBL/GenBank/DDBJ whole genome shotgun (WGS) entry which is preliminary data.</text>
</comment>
<dbReference type="InterPro" id="IPR027379">
    <property type="entry name" value="CLS_N"/>
</dbReference>
<proteinExistence type="predicted"/>
<dbReference type="EMBL" id="BKAJ01000096">
    <property type="protein sequence ID" value="GEP58215.1"/>
    <property type="molecule type" value="Genomic_DNA"/>
</dbReference>
<organism evidence="8 9">
    <name type="scientific">Reyranella soli</name>
    <dbReference type="NCBI Taxonomy" id="1230389"/>
    <lineage>
        <taxon>Bacteria</taxon>
        <taxon>Pseudomonadati</taxon>
        <taxon>Pseudomonadota</taxon>
        <taxon>Alphaproteobacteria</taxon>
        <taxon>Hyphomicrobiales</taxon>
        <taxon>Reyranellaceae</taxon>
        <taxon>Reyranella</taxon>
    </lineage>
</organism>
<reference evidence="8 9" key="1">
    <citation type="submission" date="2019-07" db="EMBL/GenBank/DDBJ databases">
        <title>Whole genome shotgun sequence of Reyranella soli NBRC 108950.</title>
        <authorList>
            <person name="Hosoyama A."/>
            <person name="Uohara A."/>
            <person name="Ohji S."/>
            <person name="Ichikawa N."/>
        </authorList>
    </citation>
    <scope>NUCLEOTIDE SEQUENCE [LARGE SCALE GENOMIC DNA]</scope>
    <source>
        <strain evidence="8 9">NBRC 108950</strain>
    </source>
</reference>
<evidence type="ECO:0000256" key="4">
    <source>
        <dbReference type="ARBA" id="ARBA00022989"/>
    </source>
</evidence>
<accession>A0A512NH34</accession>
<comment type="subcellular location">
    <subcellularLocation>
        <location evidence="1">Cell membrane</location>
        <topology evidence="1">Multi-pass membrane protein</topology>
    </subcellularLocation>
</comment>
<dbReference type="GO" id="GO:0005886">
    <property type="term" value="C:plasma membrane"/>
    <property type="evidence" value="ECO:0007669"/>
    <property type="project" value="UniProtKB-SubCell"/>
</dbReference>
<keyword evidence="3 6" id="KW-0812">Transmembrane</keyword>
<keyword evidence="2" id="KW-1003">Cell membrane</keyword>
<evidence type="ECO:0000259" key="7">
    <source>
        <dbReference type="Pfam" id="PF13396"/>
    </source>
</evidence>